<evidence type="ECO:0000256" key="3">
    <source>
        <dbReference type="ARBA" id="ARBA00023136"/>
    </source>
</evidence>
<dbReference type="PANTHER" id="PTHR23526:SF1">
    <property type="entry name" value="MAJOR FACILITATOR SUPERFAMILY MFS_1"/>
    <property type="match status" value="1"/>
</dbReference>
<feature type="transmembrane region" description="Helical" evidence="4">
    <location>
        <begin position="148"/>
        <end position="167"/>
    </location>
</feature>
<feature type="transmembrane region" description="Helical" evidence="4">
    <location>
        <begin position="51"/>
        <end position="68"/>
    </location>
</feature>
<feature type="transmembrane region" description="Helical" evidence="4">
    <location>
        <begin position="236"/>
        <end position="258"/>
    </location>
</feature>
<feature type="domain" description="Major facilitator superfamily (MFS) profile" evidence="5">
    <location>
        <begin position="13"/>
        <end position="411"/>
    </location>
</feature>
<feature type="transmembrane region" description="Helical" evidence="4">
    <location>
        <begin position="20"/>
        <end position="39"/>
    </location>
</feature>
<dbReference type="Proteomes" id="UP000006804">
    <property type="component" value="Chromosome"/>
</dbReference>
<dbReference type="eggNOG" id="COG2814">
    <property type="taxonomic scope" value="Bacteria"/>
</dbReference>
<evidence type="ECO:0000256" key="1">
    <source>
        <dbReference type="ARBA" id="ARBA00022692"/>
    </source>
</evidence>
<evidence type="ECO:0000313" key="7">
    <source>
        <dbReference type="Proteomes" id="UP000006804"/>
    </source>
</evidence>
<dbReference type="GO" id="GO:0022857">
    <property type="term" value="F:transmembrane transporter activity"/>
    <property type="evidence" value="ECO:0007669"/>
    <property type="project" value="InterPro"/>
</dbReference>
<keyword evidence="1 4" id="KW-0812">Transmembrane</keyword>
<dbReference type="Pfam" id="PF07690">
    <property type="entry name" value="MFS_1"/>
    <property type="match status" value="1"/>
</dbReference>
<dbReference type="PATRIC" id="fig|688269.3.peg.168"/>
<dbReference type="RefSeq" id="WP_013931490.1">
    <property type="nucleotide sequence ID" value="NC_015707.1"/>
</dbReference>
<feature type="transmembrane region" description="Helical" evidence="4">
    <location>
        <begin position="270"/>
        <end position="289"/>
    </location>
</feature>
<dbReference type="Gene3D" id="1.20.1250.20">
    <property type="entry name" value="MFS general substrate transporter like domains"/>
    <property type="match status" value="2"/>
</dbReference>
<evidence type="ECO:0000256" key="2">
    <source>
        <dbReference type="ARBA" id="ARBA00022989"/>
    </source>
</evidence>
<dbReference type="KEGG" id="tta:Theth_0165"/>
<organism evidence="6 7">
    <name type="scientific">Pseudothermotoga thermarum DSM 5069</name>
    <dbReference type="NCBI Taxonomy" id="688269"/>
    <lineage>
        <taxon>Bacteria</taxon>
        <taxon>Thermotogati</taxon>
        <taxon>Thermotogota</taxon>
        <taxon>Thermotogae</taxon>
        <taxon>Thermotogales</taxon>
        <taxon>Thermotogaceae</taxon>
        <taxon>Pseudothermotoga</taxon>
    </lineage>
</organism>
<proteinExistence type="predicted"/>
<keyword evidence="2 4" id="KW-1133">Transmembrane helix</keyword>
<feature type="transmembrane region" description="Helical" evidence="4">
    <location>
        <begin position="80"/>
        <end position="103"/>
    </location>
</feature>
<feature type="transmembrane region" description="Helical" evidence="4">
    <location>
        <begin position="385"/>
        <end position="406"/>
    </location>
</feature>
<dbReference type="EMBL" id="CP002351">
    <property type="protein sequence ID" value="AEH50267.1"/>
    <property type="molecule type" value="Genomic_DNA"/>
</dbReference>
<dbReference type="OrthoDB" id="8953672at2"/>
<dbReference type="InterPro" id="IPR052528">
    <property type="entry name" value="Sugar_transport-like"/>
</dbReference>
<accession>F7YUS9</accession>
<feature type="transmembrane region" description="Helical" evidence="4">
    <location>
        <begin position="354"/>
        <end position="373"/>
    </location>
</feature>
<dbReference type="InterPro" id="IPR036259">
    <property type="entry name" value="MFS_trans_sf"/>
</dbReference>
<dbReference type="InterPro" id="IPR011701">
    <property type="entry name" value="MFS"/>
</dbReference>
<gene>
    <name evidence="6" type="ORF">Theth_0165</name>
</gene>
<keyword evidence="3 4" id="KW-0472">Membrane</keyword>
<sequence length="413" mass="45593">MKLSEKDYKWNFFVNSIDMAFFNVGMTMASISTLLPLYIKNLGGTNFEIGLVPAIANLGWGLPALIGARYAERYPRKLDLVLRVTAGERLPYFFMALTSFFIAGLNQKLAIYLVLLLLAVATFSMGFLGPPWMSMIEKVIDPKQRGTVFAMGSGLGAIASIGGSAIARYLLQRYGFPYNFGYCFLYASLAFGLSFIFLCLNREPPDEVKIESHKRFSEYIAAIKDILRDTNYRNYIIERAITVFGLSSNAFVAVYITGKLSIPDYRAAEFTAVLMVSQAVSSFLLGPLGDKNGHKISLAIGKVAQIAATIILLFHTNLFLAYFVFVFLGIVNSSGNVSSLALTIDLVSGKRKELYVGIQNFILSPVSFVAPLICGFVADRFGYELLFVFSLILTTASLAFLAVFVVDPRRSLK</sequence>
<dbReference type="SUPFAM" id="SSF103473">
    <property type="entry name" value="MFS general substrate transporter"/>
    <property type="match status" value="1"/>
</dbReference>
<name>F7YUS9_9THEM</name>
<dbReference type="STRING" id="688269.Theth_0165"/>
<feature type="transmembrane region" description="Helical" evidence="4">
    <location>
        <begin position="179"/>
        <end position="200"/>
    </location>
</feature>
<protein>
    <submittedName>
        <fullName evidence="6">Major facilitator superfamily MFS_1</fullName>
    </submittedName>
</protein>
<evidence type="ECO:0000313" key="6">
    <source>
        <dbReference type="EMBL" id="AEH50267.1"/>
    </source>
</evidence>
<evidence type="ECO:0000259" key="5">
    <source>
        <dbReference type="PROSITE" id="PS50850"/>
    </source>
</evidence>
<dbReference type="HOGENOM" id="CLU_048252_1_0_0"/>
<dbReference type="PROSITE" id="PS50850">
    <property type="entry name" value="MFS"/>
    <property type="match status" value="1"/>
</dbReference>
<evidence type="ECO:0000256" key="4">
    <source>
        <dbReference type="SAM" id="Phobius"/>
    </source>
</evidence>
<reference evidence="6 7" key="1">
    <citation type="submission" date="2010-11" db="EMBL/GenBank/DDBJ databases">
        <title>The complete genome of Thermotoga thermarum DSM 5069.</title>
        <authorList>
            <consortium name="US DOE Joint Genome Institute (JGI-PGF)"/>
            <person name="Lucas S."/>
            <person name="Copeland A."/>
            <person name="Lapidus A."/>
            <person name="Bruce D."/>
            <person name="Goodwin L."/>
            <person name="Pitluck S."/>
            <person name="Kyrpides N."/>
            <person name="Mavromatis K."/>
            <person name="Ivanova N."/>
            <person name="Zeytun A."/>
            <person name="Brettin T."/>
            <person name="Detter J.C."/>
            <person name="Tapia R."/>
            <person name="Han C."/>
            <person name="Land M."/>
            <person name="Hauser L."/>
            <person name="Markowitz V."/>
            <person name="Cheng J.-F."/>
            <person name="Hugenholtz P."/>
            <person name="Woyke T."/>
            <person name="Wu D."/>
            <person name="Spring S."/>
            <person name="Schroeder M."/>
            <person name="Brambilla E."/>
            <person name="Klenk H.-P."/>
            <person name="Eisen J.A."/>
        </authorList>
    </citation>
    <scope>NUCLEOTIDE SEQUENCE [LARGE SCALE GENOMIC DNA]</scope>
    <source>
        <strain evidence="6 7">DSM 5069</strain>
    </source>
</reference>
<dbReference type="AlphaFoldDB" id="F7YUS9"/>
<dbReference type="PANTHER" id="PTHR23526">
    <property type="entry name" value="INTEGRAL MEMBRANE TRANSPORT PROTEIN-RELATED"/>
    <property type="match status" value="1"/>
</dbReference>
<feature type="transmembrane region" description="Helical" evidence="4">
    <location>
        <begin position="320"/>
        <end position="342"/>
    </location>
</feature>
<keyword evidence="7" id="KW-1185">Reference proteome</keyword>
<dbReference type="InterPro" id="IPR020846">
    <property type="entry name" value="MFS_dom"/>
</dbReference>
<feature type="transmembrane region" description="Helical" evidence="4">
    <location>
        <begin position="109"/>
        <end position="128"/>
    </location>
</feature>